<dbReference type="InterPro" id="IPR020904">
    <property type="entry name" value="Sc_DH/Rdtase_CS"/>
</dbReference>
<dbReference type="PRINTS" id="PR00081">
    <property type="entry name" value="GDHRDH"/>
</dbReference>
<dbReference type="OrthoDB" id="9808814at2"/>
<dbReference type="PANTHER" id="PTHR43976">
    <property type="entry name" value="SHORT CHAIN DEHYDROGENASE"/>
    <property type="match status" value="1"/>
</dbReference>
<dbReference type="CDD" id="cd05374">
    <property type="entry name" value="17beta-HSD-like_SDR_c"/>
    <property type="match status" value="1"/>
</dbReference>
<dbReference type="Gene3D" id="3.40.50.720">
    <property type="entry name" value="NAD(P)-binding Rossmann-like Domain"/>
    <property type="match status" value="1"/>
</dbReference>
<evidence type="ECO:0000256" key="1">
    <source>
        <dbReference type="ARBA" id="ARBA00006484"/>
    </source>
</evidence>
<dbReference type="Proteomes" id="UP000216024">
    <property type="component" value="Unassembled WGS sequence"/>
</dbReference>
<evidence type="ECO:0000313" key="3">
    <source>
        <dbReference type="EMBL" id="PAB57388.1"/>
    </source>
</evidence>
<dbReference type="Pfam" id="PF00106">
    <property type="entry name" value="adh_short"/>
    <property type="match status" value="1"/>
</dbReference>
<evidence type="ECO:0008006" key="5">
    <source>
        <dbReference type="Google" id="ProtNLM"/>
    </source>
</evidence>
<keyword evidence="4" id="KW-1185">Reference proteome</keyword>
<dbReference type="PRINTS" id="PR00080">
    <property type="entry name" value="SDRFAMILY"/>
</dbReference>
<sequence length="298" mass="32176">MTTMQKSIVVTGASSGFGKLIVETLAKDGHKVFATMRGVEGKNTSVAEEYKNWAEENNYDLHVLEMDVSSDDSVNEGIKRILSLTNRVDVIVNNAGYGVPGVTEGFTSEDTINLFNTNVVGPMRVNNGLLPTLRKQGEGLLIQITSGSAHGTVPFMGVYSATKSAIDTIAESYHYDLAQLGIESVTIEPGSFPTEGPGKMRPPANGHVIKEYGVVAEAMNQLFNGMEEMVSGDKVPNPQDVADEVKKLIDTPAGQRPLRTVVGELMADHARKVNAATEPIQKEFLESLGVAYLDDFKK</sequence>
<gene>
    <name evidence="3" type="ORF">CCE28_19010</name>
</gene>
<dbReference type="EMBL" id="NIBG01000026">
    <property type="protein sequence ID" value="PAB57388.1"/>
    <property type="molecule type" value="Genomic_DNA"/>
</dbReference>
<evidence type="ECO:0000256" key="2">
    <source>
        <dbReference type="RuleBase" id="RU000363"/>
    </source>
</evidence>
<comment type="caution">
    <text evidence="3">The sequence shown here is derived from an EMBL/GenBank/DDBJ whole genome shotgun (WGS) entry which is preliminary data.</text>
</comment>
<organism evidence="3 4">
    <name type="scientific">Anaeromicrobium sediminis</name>
    <dbReference type="NCBI Taxonomy" id="1478221"/>
    <lineage>
        <taxon>Bacteria</taxon>
        <taxon>Bacillati</taxon>
        <taxon>Bacillota</taxon>
        <taxon>Clostridia</taxon>
        <taxon>Peptostreptococcales</taxon>
        <taxon>Thermotaleaceae</taxon>
        <taxon>Anaeromicrobium</taxon>
    </lineage>
</organism>
<dbReference type="InterPro" id="IPR002347">
    <property type="entry name" value="SDR_fam"/>
</dbReference>
<dbReference type="InterPro" id="IPR051911">
    <property type="entry name" value="SDR_oxidoreductase"/>
</dbReference>
<reference evidence="3 4" key="1">
    <citation type="submission" date="2017-06" db="EMBL/GenBank/DDBJ databases">
        <title>Draft genome sequence of anaerobic fermentative bacterium Anaeromicrobium sediminis DY2726D isolated from West Pacific Ocean sediments.</title>
        <authorList>
            <person name="Zeng X."/>
        </authorList>
    </citation>
    <scope>NUCLEOTIDE SEQUENCE [LARGE SCALE GENOMIC DNA]</scope>
    <source>
        <strain evidence="3 4">DY2726D</strain>
    </source>
</reference>
<proteinExistence type="inferred from homology"/>
<dbReference type="PANTHER" id="PTHR43976:SF9">
    <property type="entry name" value="OXIDOREDUCTASE"/>
    <property type="match status" value="1"/>
</dbReference>
<dbReference type="SUPFAM" id="SSF51735">
    <property type="entry name" value="NAD(P)-binding Rossmann-fold domains"/>
    <property type="match status" value="1"/>
</dbReference>
<dbReference type="PROSITE" id="PS00061">
    <property type="entry name" value="ADH_SHORT"/>
    <property type="match status" value="1"/>
</dbReference>
<dbReference type="InterPro" id="IPR036291">
    <property type="entry name" value="NAD(P)-bd_dom_sf"/>
</dbReference>
<dbReference type="AlphaFoldDB" id="A0A267MEN7"/>
<evidence type="ECO:0000313" key="4">
    <source>
        <dbReference type="Proteomes" id="UP000216024"/>
    </source>
</evidence>
<name>A0A267MEN7_9FIRM</name>
<protein>
    <recommendedName>
        <fullName evidence="5">Short-chain dehydrogenase/reductase</fullName>
    </recommendedName>
</protein>
<comment type="similarity">
    <text evidence="1 2">Belongs to the short-chain dehydrogenases/reductases (SDR) family.</text>
</comment>
<accession>A0A267MEN7</accession>